<dbReference type="Pfam" id="PF00072">
    <property type="entry name" value="Response_reg"/>
    <property type="match status" value="1"/>
</dbReference>
<evidence type="ECO:0000256" key="9">
    <source>
        <dbReference type="ARBA" id="ARBA00048679"/>
    </source>
</evidence>
<evidence type="ECO:0000256" key="4">
    <source>
        <dbReference type="ARBA" id="ARBA00022679"/>
    </source>
</evidence>
<feature type="compositionally biased region" description="Low complexity" evidence="12">
    <location>
        <begin position="1441"/>
        <end position="1454"/>
    </location>
</feature>
<feature type="region of interest" description="Disordered" evidence="12">
    <location>
        <begin position="884"/>
        <end position="1042"/>
    </location>
</feature>
<dbReference type="PROSITE" id="PS50110">
    <property type="entry name" value="RESPONSE_REGULATORY"/>
    <property type="match status" value="1"/>
</dbReference>
<dbReference type="InterPro" id="IPR000014">
    <property type="entry name" value="PAS"/>
</dbReference>
<feature type="compositionally biased region" description="Pro residues" evidence="12">
    <location>
        <begin position="1873"/>
        <end position="1885"/>
    </location>
</feature>
<comment type="caution">
    <text evidence="10">Lacks conserved residue(s) required for the propagation of feature annotation.</text>
</comment>
<dbReference type="GO" id="GO:0004674">
    <property type="term" value="F:protein serine/threonine kinase activity"/>
    <property type="evidence" value="ECO:0007669"/>
    <property type="project" value="UniProtKB-KW"/>
</dbReference>
<evidence type="ECO:0000256" key="6">
    <source>
        <dbReference type="ARBA" id="ARBA00022777"/>
    </source>
</evidence>
<sequence>MENKPEMLAPPAVASLRAQGGGVMERSISQDIRNEREELREAAEQSLNVIVDLSDDGIIRWVSPSWVDVIGTQPDTVIGVPISSIIVSDNKDVFSEVSESMKKDDSRSHIIRFAVHLGTLSQMLPIEQIDSESPDRSILDLEAQGIMVYDKGETGQSGESHSMWMIRQWEPPREIKIDLPMVIVECLGSGAEVLASYLTQLAESSLDDPSCQPPPEPVLCRICERQISPWWFEKHTELCMQEHRAEMEVQMSQDNLTEHRHAIVKVLDALEARKSRSMQMSGDQSPIPVAEYKGMPIGPPPSSSSSPGTLTPPTSSARSRERSAGFGHSRGRSFAIRRPQARIVELLLDLCDTALEISTPAIKESSNQNPDNLRTQSPQSESRISQVMQWQSPSSNTLDQEQGLALLCGDTERVSKAKVEAALRHRRILEYSERLRIEFAVRVQDCIDDAMYKAKKIAEGRMSDSASDEDGEGEDEEMKDEDVTATQEEPRFDGSFNPPSALSMALAKEAPSEPDLKRMSTLSTISILSGMSTRDSARSTSPKECPTPRSGHGFPSTIPHSRRESMMMENDTVESDGSMRSSSVTSRQAQRTESPMSEFSDLRRAASTRQHNRKSWIMSGGTSSPRRQESPSRNPQPSSPLRISKPRNLPLTQEGVVSPQASPMLPNSDFGSPVPQIPHHHLHHHRRQSSTAASDFMGGRPPLSPRMNAVTAPPHQTRAVPPSIKDFEIIKPISKGAFGSVYLTRKKSTGEYFAIKVLKKADMVAKNQVTNVKAERAIMMWQGESDFVAKLYWTFSSKDYLYLVMEYLNGGDCASLIKILGGLPEDWVKKYLGEVILGVEHLHSRGIIHRDLKPDNLLIDQKGHLKLTDFGLSRMGLVGRQKRALNSGNADSTPDLLKHGPFTRSASITSSRSTSLDLHGHAYSPNSTPQITPDSGSGPGNPSYFSLSSMCHEPRRVSTQRSDSGGSESLTQMFTQFSLNDPPPQNPHGHPRHSRNFTEHAVDGDGSGSPDLAAIQYHPSHSNHGSVDHQNKGTPPQNSMMPPPMALFDPDDSNRRFVGTPDYLAPETIKGERQDETSDWWSVGCIMFEFLYGTPPFNASEAELVFENILGRRIKWPVDEQDYDISPEAKDLMNKLLCLNPQDRLGSNKEDKFGSGGEEIRNHPWFEGMNWESLLEDEAQFVPQPENPEDTEYFDARGANMQQFTEDIEDINSPPSAAGSDYVDRPHDALSRVRSQVNNIGNLKRNLMPLHIPPHVRDIKSRRLSEPVATDEFGNFAFKNLPVLEKANKDVIQKLRAEAMASQNKNLAVNPGGMNVTSPGAGLDGSPVLPNNPVHRTISNAKASQRPQSPSGVSHANSSPSRMSQPSSPLLVSFVAGRENSDQGRRKVSNSSSGSLAPGSFIEVPRVPPSLQKAATTVAASPIKGRGAPIPMPLSPQKAISTPRQSSSASRSRSLTVGSQESSPVASDLLSHHRKRRSQVFDMSPSSSDNEGDKANALLRVQRRRQSSRRLSQIAMDDGPIFRPLDVLICEDHPVSRMVMEKLLEKLRCRTISASSGPEAVRYSMSDIKFDIIFMEFKLPHINGADVARMIRDTKNANAHTPIVAITAYLKELQAPHYFDSLIEKPISSSKLTEVLCSLCHWKPAPPTATGIAPLAHPIPSGLRQESLPYAESPTSGSSVYANRGSSFRTSSRGESISSSFNGDSESFTTDDVPVVMSRKATGDFDEGLGISQDDPLSGAIEVKNPPISLISQQSAPAQIESMRMPPQARSLDKLKAKREHIEKRRKEGTDSADDEDDELGTGHLRPKSILPSSKLGIEMMRANSHDSVVLNPENPNETPAQGASSLSKSTKPPESSPVENAESNEDDETPRPRNPAPDPDPTPRPVEKLHFNMI</sequence>
<keyword evidence="11" id="KW-0175">Coiled coil</keyword>
<dbReference type="EC" id="2.7.11.1" evidence="1"/>
<evidence type="ECO:0000259" key="16">
    <source>
        <dbReference type="PROSITE" id="PS51285"/>
    </source>
</evidence>
<dbReference type="Gene3D" id="1.10.510.10">
    <property type="entry name" value="Transferase(Phosphotransferase) domain 1"/>
    <property type="match status" value="2"/>
</dbReference>
<evidence type="ECO:0000259" key="13">
    <source>
        <dbReference type="PROSITE" id="PS50011"/>
    </source>
</evidence>
<evidence type="ECO:0000259" key="15">
    <source>
        <dbReference type="PROSITE" id="PS50112"/>
    </source>
</evidence>
<evidence type="ECO:0000256" key="11">
    <source>
        <dbReference type="SAM" id="Coils"/>
    </source>
</evidence>
<accession>A0AAD5RUN1</accession>
<dbReference type="SMART" id="SM00448">
    <property type="entry name" value="REC"/>
    <property type="match status" value="1"/>
</dbReference>
<feature type="compositionally biased region" description="Acidic residues" evidence="12">
    <location>
        <begin position="1791"/>
        <end position="1800"/>
    </location>
</feature>
<feature type="compositionally biased region" description="Polar residues" evidence="12">
    <location>
        <begin position="1834"/>
        <end position="1854"/>
    </location>
</feature>
<keyword evidence="5" id="KW-0547">Nucleotide-binding</keyword>
<feature type="compositionally biased region" description="Polar residues" evidence="12">
    <location>
        <begin position="528"/>
        <end position="542"/>
    </location>
</feature>
<keyword evidence="7" id="KW-0067">ATP-binding</keyword>
<comment type="catalytic activity">
    <reaction evidence="8">
        <text>L-threonyl-[protein] + ATP = O-phospho-L-threonyl-[protein] + ADP + H(+)</text>
        <dbReference type="Rhea" id="RHEA:46608"/>
        <dbReference type="Rhea" id="RHEA-COMP:11060"/>
        <dbReference type="Rhea" id="RHEA-COMP:11605"/>
        <dbReference type="ChEBI" id="CHEBI:15378"/>
        <dbReference type="ChEBI" id="CHEBI:30013"/>
        <dbReference type="ChEBI" id="CHEBI:30616"/>
        <dbReference type="ChEBI" id="CHEBI:61977"/>
        <dbReference type="ChEBI" id="CHEBI:456216"/>
        <dbReference type="EC" id="2.7.11.1"/>
    </reaction>
</comment>
<feature type="compositionally biased region" description="Acidic residues" evidence="12">
    <location>
        <begin position="466"/>
        <end position="480"/>
    </location>
</feature>
<feature type="compositionally biased region" description="Polar residues" evidence="12">
    <location>
        <begin position="364"/>
        <end position="396"/>
    </location>
</feature>
<feature type="region of interest" description="Disordered" evidence="12">
    <location>
        <begin position="1310"/>
        <end position="1494"/>
    </location>
</feature>
<feature type="region of interest" description="Disordered" evidence="12">
    <location>
        <begin position="361"/>
        <end position="396"/>
    </location>
</feature>
<dbReference type="Gene3D" id="3.30.450.20">
    <property type="entry name" value="PAS domain"/>
    <property type="match status" value="1"/>
</dbReference>
<feature type="compositionally biased region" description="Low complexity" evidence="12">
    <location>
        <begin position="1358"/>
        <end position="1369"/>
    </location>
</feature>
<evidence type="ECO:0000256" key="2">
    <source>
        <dbReference type="ARBA" id="ARBA00022527"/>
    </source>
</evidence>
<evidence type="ECO:0000313" key="18">
    <source>
        <dbReference type="Proteomes" id="UP001201980"/>
    </source>
</evidence>
<comment type="catalytic activity">
    <reaction evidence="9">
        <text>L-seryl-[protein] + ATP = O-phospho-L-seryl-[protein] + ADP + H(+)</text>
        <dbReference type="Rhea" id="RHEA:17989"/>
        <dbReference type="Rhea" id="RHEA-COMP:9863"/>
        <dbReference type="Rhea" id="RHEA-COMP:11604"/>
        <dbReference type="ChEBI" id="CHEBI:15378"/>
        <dbReference type="ChEBI" id="CHEBI:29999"/>
        <dbReference type="ChEBI" id="CHEBI:30616"/>
        <dbReference type="ChEBI" id="CHEBI:83421"/>
        <dbReference type="ChEBI" id="CHEBI:456216"/>
        <dbReference type="EC" id="2.7.11.1"/>
    </reaction>
</comment>
<feature type="coiled-coil region" evidence="11">
    <location>
        <begin position="25"/>
        <end position="56"/>
    </location>
</feature>
<dbReference type="InterPro" id="IPR000719">
    <property type="entry name" value="Prot_kinase_dom"/>
</dbReference>
<dbReference type="Pfam" id="PF00069">
    <property type="entry name" value="Pkinase"/>
    <property type="match status" value="2"/>
</dbReference>
<feature type="compositionally biased region" description="Polar residues" evidence="12">
    <location>
        <begin position="1455"/>
        <end position="1465"/>
    </location>
</feature>
<dbReference type="Proteomes" id="UP001201980">
    <property type="component" value="Unassembled WGS sequence"/>
</dbReference>
<evidence type="ECO:0000256" key="7">
    <source>
        <dbReference type="ARBA" id="ARBA00022840"/>
    </source>
</evidence>
<feature type="domain" description="AGC-kinase C-terminal" evidence="16">
    <location>
        <begin position="1167"/>
        <end position="1288"/>
    </location>
</feature>
<keyword evidence="3" id="KW-0597">Phosphoprotein</keyword>
<feature type="region of interest" description="Disordered" evidence="12">
    <location>
        <begin position="528"/>
        <end position="718"/>
    </location>
</feature>
<reference evidence="17" key="1">
    <citation type="submission" date="2022-07" db="EMBL/GenBank/DDBJ databases">
        <title>Draft genome sequence of Zalerion maritima ATCC 34329, a (micro)plastics degrading marine fungus.</title>
        <authorList>
            <person name="Paco A."/>
            <person name="Goncalves M.F.M."/>
            <person name="Rocha-Santos T.A.P."/>
            <person name="Alves A."/>
        </authorList>
    </citation>
    <scope>NUCLEOTIDE SEQUENCE</scope>
    <source>
        <strain evidence="17">ATCC 34329</strain>
    </source>
</reference>
<dbReference type="InterPro" id="IPR001789">
    <property type="entry name" value="Sig_transdc_resp-reg_receiver"/>
</dbReference>
<evidence type="ECO:0000256" key="8">
    <source>
        <dbReference type="ARBA" id="ARBA00047899"/>
    </source>
</evidence>
<feature type="compositionally biased region" description="Low complexity" evidence="12">
    <location>
        <begin position="1389"/>
        <end position="1400"/>
    </location>
</feature>
<feature type="region of interest" description="Disordered" evidence="12">
    <location>
        <begin position="1753"/>
        <end position="1813"/>
    </location>
</feature>
<dbReference type="PROSITE" id="PS50011">
    <property type="entry name" value="PROTEIN_KINASE_DOM"/>
    <property type="match status" value="1"/>
</dbReference>
<evidence type="ECO:0000256" key="1">
    <source>
        <dbReference type="ARBA" id="ARBA00012513"/>
    </source>
</evidence>
<feature type="domain" description="PAS" evidence="15">
    <location>
        <begin position="35"/>
        <end position="105"/>
    </location>
</feature>
<keyword evidence="6" id="KW-0418">Kinase</keyword>
<dbReference type="Gene3D" id="3.30.200.20">
    <property type="entry name" value="Phosphorylase Kinase, domain 1"/>
    <property type="match status" value="1"/>
</dbReference>
<dbReference type="GO" id="GO:0005634">
    <property type="term" value="C:nucleus"/>
    <property type="evidence" value="ECO:0007669"/>
    <property type="project" value="TreeGrafter"/>
</dbReference>
<dbReference type="InterPro" id="IPR050236">
    <property type="entry name" value="Ser_Thr_kinase_AGC"/>
</dbReference>
<feature type="region of interest" description="Disordered" evidence="12">
    <location>
        <begin position="1665"/>
        <end position="1712"/>
    </location>
</feature>
<feature type="compositionally biased region" description="Polar residues" evidence="12">
    <location>
        <begin position="578"/>
        <end position="597"/>
    </location>
</feature>
<keyword evidence="2" id="KW-0723">Serine/threonine-protein kinase</keyword>
<feature type="compositionally biased region" description="Polar residues" evidence="12">
    <location>
        <begin position="620"/>
        <end position="641"/>
    </location>
</feature>
<dbReference type="InterPro" id="IPR035965">
    <property type="entry name" value="PAS-like_dom_sf"/>
</dbReference>
<dbReference type="InterPro" id="IPR000961">
    <property type="entry name" value="AGC-kinase_C"/>
</dbReference>
<dbReference type="SUPFAM" id="SSF55785">
    <property type="entry name" value="PYP-like sensor domain (PAS domain)"/>
    <property type="match status" value="1"/>
</dbReference>
<feature type="compositionally biased region" description="Basic and acidic residues" evidence="12">
    <location>
        <begin position="1886"/>
        <end position="1895"/>
    </location>
</feature>
<feature type="compositionally biased region" description="Low complexity" evidence="12">
    <location>
        <begin position="903"/>
        <end position="915"/>
    </location>
</feature>
<dbReference type="SUPFAM" id="SSF56112">
    <property type="entry name" value="Protein kinase-like (PK-like)"/>
    <property type="match status" value="1"/>
</dbReference>
<dbReference type="PANTHER" id="PTHR24356:SF1">
    <property type="entry name" value="SERINE_THREONINE-PROTEIN KINASE GREATWALL"/>
    <property type="match status" value="1"/>
</dbReference>
<name>A0AAD5RUN1_9PEZI</name>
<evidence type="ECO:0000256" key="12">
    <source>
        <dbReference type="SAM" id="MobiDB-lite"/>
    </source>
</evidence>
<feature type="region of interest" description="Disordered" evidence="12">
    <location>
        <begin position="459"/>
        <end position="500"/>
    </location>
</feature>
<feature type="domain" description="Protein kinase" evidence="13">
    <location>
        <begin position="727"/>
        <end position="1166"/>
    </location>
</feature>
<gene>
    <name evidence="17" type="ORF">MKZ38_009285</name>
</gene>
<evidence type="ECO:0000313" key="17">
    <source>
        <dbReference type="EMBL" id="KAJ2903811.1"/>
    </source>
</evidence>
<dbReference type="FunFam" id="3.40.50.2300:FF:000139">
    <property type="entry name" value="Serine threonine protein kinase"/>
    <property type="match status" value="1"/>
</dbReference>
<proteinExistence type="predicted"/>
<feature type="compositionally biased region" description="Basic residues" evidence="12">
    <location>
        <begin position="678"/>
        <end position="688"/>
    </location>
</feature>
<organism evidence="17 18">
    <name type="scientific">Zalerion maritima</name>
    <dbReference type="NCBI Taxonomy" id="339359"/>
    <lineage>
        <taxon>Eukaryota</taxon>
        <taxon>Fungi</taxon>
        <taxon>Dikarya</taxon>
        <taxon>Ascomycota</taxon>
        <taxon>Pezizomycotina</taxon>
        <taxon>Sordariomycetes</taxon>
        <taxon>Lulworthiomycetidae</taxon>
        <taxon>Lulworthiales</taxon>
        <taxon>Lulworthiaceae</taxon>
        <taxon>Zalerion</taxon>
    </lineage>
</organism>
<feature type="region of interest" description="Disordered" evidence="12">
    <location>
        <begin position="1828"/>
        <end position="1895"/>
    </location>
</feature>
<dbReference type="FunFam" id="1.10.510.10:FF:000340">
    <property type="entry name" value="Serine threonine protein kinase"/>
    <property type="match status" value="1"/>
</dbReference>
<dbReference type="InterPro" id="IPR011006">
    <property type="entry name" value="CheY-like_superfamily"/>
</dbReference>
<feature type="compositionally biased region" description="Polar residues" evidence="12">
    <location>
        <begin position="924"/>
        <end position="935"/>
    </location>
</feature>
<evidence type="ECO:0000256" key="3">
    <source>
        <dbReference type="ARBA" id="ARBA00022553"/>
    </source>
</evidence>
<dbReference type="FunFam" id="1.10.510.10:FF:000664">
    <property type="entry name" value="Serine threonine protein kinase"/>
    <property type="match status" value="1"/>
</dbReference>
<protein>
    <recommendedName>
        <fullName evidence="1">non-specific serine/threonine protein kinase</fullName>
        <ecNumber evidence="1">2.7.11.1</ecNumber>
    </recommendedName>
</protein>
<feature type="domain" description="Response regulatory" evidence="14">
    <location>
        <begin position="1526"/>
        <end position="1640"/>
    </location>
</feature>
<feature type="compositionally biased region" description="Low complexity" evidence="12">
    <location>
        <begin position="1684"/>
        <end position="1701"/>
    </location>
</feature>
<dbReference type="InterPro" id="IPR008271">
    <property type="entry name" value="Ser/Thr_kinase_AS"/>
</dbReference>
<dbReference type="PROSITE" id="PS00108">
    <property type="entry name" value="PROTEIN_KINASE_ST"/>
    <property type="match status" value="1"/>
</dbReference>
<evidence type="ECO:0000256" key="5">
    <source>
        <dbReference type="ARBA" id="ARBA00022741"/>
    </source>
</evidence>
<feature type="compositionally biased region" description="Low complexity" evidence="12">
    <location>
        <begin position="303"/>
        <end position="316"/>
    </location>
</feature>
<keyword evidence="18" id="KW-1185">Reference proteome</keyword>
<feature type="compositionally biased region" description="Basic and acidic residues" evidence="12">
    <location>
        <begin position="1771"/>
        <end position="1790"/>
    </location>
</feature>
<feature type="compositionally biased region" description="Polar residues" evidence="12">
    <location>
        <begin position="1337"/>
        <end position="1357"/>
    </location>
</feature>
<dbReference type="CDD" id="cd05611">
    <property type="entry name" value="STKc_Rim15_like"/>
    <property type="match status" value="1"/>
</dbReference>
<dbReference type="SMART" id="SM00220">
    <property type="entry name" value="S_TKc"/>
    <property type="match status" value="1"/>
</dbReference>
<dbReference type="FunFam" id="3.30.200.20:FF:001008">
    <property type="entry name" value="Serine/threonine-protein kinase cek1"/>
    <property type="match status" value="1"/>
</dbReference>
<dbReference type="InterPro" id="IPR011009">
    <property type="entry name" value="Kinase-like_dom_sf"/>
</dbReference>
<dbReference type="GO" id="GO:0005524">
    <property type="term" value="F:ATP binding"/>
    <property type="evidence" value="ECO:0007669"/>
    <property type="project" value="UniProtKB-KW"/>
</dbReference>
<dbReference type="PROSITE" id="PS50112">
    <property type="entry name" value="PAS"/>
    <property type="match status" value="1"/>
</dbReference>
<evidence type="ECO:0000256" key="10">
    <source>
        <dbReference type="PROSITE-ProRule" id="PRU00169"/>
    </source>
</evidence>
<keyword evidence="4" id="KW-0808">Transferase</keyword>
<evidence type="ECO:0000259" key="14">
    <source>
        <dbReference type="PROSITE" id="PS50110"/>
    </source>
</evidence>
<dbReference type="GO" id="GO:0000160">
    <property type="term" value="P:phosphorelay signal transduction system"/>
    <property type="evidence" value="ECO:0007669"/>
    <property type="project" value="InterPro"/>
</dbReference>
<feature type="region of interest" description="Disordered" evidence="12">
    <location>
        <begin position="275"/>
        <end position="331"/>
    </location>
</feature>
<feature type="compositionally biased region" description="Polar residues" evidence="12">
    <location>
        <begin position="957"/>
        <end position="979"/>
    </location>
</feature>
<dbReference type="PANTHER" id="PTHR24356">
    <property type="entry name" value="SERINE/THREONINE-PROTEIN KINASE"/>
    <property type="match status" value="1"/>
</dbReference>
<dbReference type="CDD" id="cd17546">
    <property type="entry name" value="REC_hyHK_CKI1_RcsC-like"/>
    <property type="match status" value="1"/>
</dbReference>
<dbReference type="Gene3D" id="3.40.50.2300">
    <property type="match status" value="1"/>
</dbReference>
<comment type="caution">
    <text evidence="17">The sequence shown here is derived from an EMBL/GenBank/DDBJ whole genome shotgun (WGS) entry which is preliminary data.</text>
</comment>
<dbReference type="SUPFAM" id="SSF52172">
    <property type="entry name" value="CheY-like"/>
    <property type="match status" value="1"/>
</dbReference>
<dbReference type="EMBL" id="JAKWBI020000070">
    <property type="protein sequence ID" value="KAJ2903811.1"/>
    <property type="molecule type" value="Genomic_DNA"/>
</dbReference>
<dbReference type="CDD" id="cd00130">
    <property type="entry name" value="PAS"/>
    <property type="match status" value="1"/>
</dbReference>
<dbReference type="PROSITE" id="PS51285">
    <property type="entry name" value="AGC_KINASE_CTER"/>
    <property type="match status" value="1"/>
</dbReference>
<dbReference type="GO" id="GO:1901992">
    <property type="term" value="P:positive regulation of mitotic cell cycle phase transition"/>
    <property type="evidence" value="ECO:0007669"/>
    <property type="project" value="UniProtKB-ARBA"/>
</dbReference>
<dbReference type="GO" id="GO:0005737">
    <property type="term" value="C:cytoplasm"/>
    <property type="evidence" value="ECO:0007669"/>
    <property type="project" value="TreeGrafter"/>
</dbReference>